<keyword evidence="7" id="KW-0804">Transcription</keyword>
<dbReference type="FunFam" id="3.30.160.60:FF:000446">
    <property type="entry name" value="Zinc finger protein"/>
    <property type="match status" value="1"/>
</dbReference>
<feature type="region of interest" description="Disordered" evidence="10">
    <location>
        <begin position="1"/>
        <end position="44"/>
    </location>
</feature>
<keyword evidence="5" id="KW-0862">Zinc</keyword>
<evidence type="ECO:0000256" key="8">
    <source>
        <dbReference type="ARBA" id="ARBA00023242"/>
    </source>
</evidence>
<keyword evidence="13" id="KW-1185">Reference proteome</keyword>
<feature type="region of interest" description="Disordered" evidence="10">
    <location>
        <begin position="104"/>
        <end position="125"/>
    </location>
</feature>
<keyword evidence="4 9" id="KW-0863">Zinc-finger</keyword>
<dbReference type="Pfam" id="PF13912">
    <property type="entry name" value="zf-C2H2_6"/>
    <property type="match status" value="2"/>
</dbReference>
<feature type="domain" description="C2H2-type" evidence="11">
    <location>
        <begin position="159"/>
        <end position="181"/>
    </location>
</feature>
<comment type="subcellular location">
    <subcellularLocation>
        <location evidence="1">Nucleus</location>
    </subcellularLocation>
</comment>
<evidence type="ECO:0000256" key="9">
    <source>
        <dbReference type="PROSITE-ProRule" id="PRU00042"/>
    </source>
</evidence>
<comment type="caution">
    <text evidence="12">The sequence shown here is derived from an EMBL/GenBank/DDBJ whole genome shotgun (WGS) entry which is preliminary data.</text>
</comment>
<dbReference type="AlphaFoldDB" id="A0AAV6MAX2"/>
<dbReference type="SMART" id="SM00355">
    <property type="entry name" value="ZnF_C2H2"/>
    <property type="match status" value="2"/>
</dbReference>
<evidence type="ECO:0000256" key="1">
    <source>
        <dbReference type="ARBA" id="ARBA00004123"/>
    </source>
</evidence>
<proteinExistence type="predicted"/>
<evidence type="ECO:0000256" key="5">
    <source>
        <dbReference type="ARBA" id="ARBA00022833"/>
    </source>
</evidence>
<dbReference type="EMBL" id="JAGKQH010000015">
    <property type="protein sequence ID" value="KAG6578792.1"/>
    <property type="molecule type" value="Genomic_DNA"/>
</dbReference>
<dbReference type="GO" id="GO:0005634">
    <property type="term" value="C:nucleus"/>
    <property type="evidence" value="ECO:0007669"/>
    <property type="project" value="UniProtKB-SubCell"/>
</dbReference>
<evidence type="ECO:0000256" key="3">
    <source>
        <dbReference type="ARBA" id="ARBA00022737"/>
    </source>
</evidence>
<organism evidence="12 13">
    <name type="scientific">Cucurbita argyrosperma subsp. sororia</name>
    <dbReference type="NCBI Taxonomy" id="37648"/>
    <lineage>
        <taxon>Eukaryota</taxon>
        <taxon>Viridiplantae</taxon>
        <taxon>Streptophyta</taxon>
        <taxon>Embryophyta</taxon>
        <taxon>Tracheophyta</taxon>
        <taxon>Spermatophyta</taxon>
        <taxon>Magnoliopsida</taxon>
        <taxon>eudicotyledons</taxon>
        <taxon>Gunneridae</taxon>
        <taxon>Pentapetalae</taxon>
        <taxon>rosids</taxon>
        <taxon>fabids</taxon>
        <taxon>Cucurbitales</taxon>
        <taxon>Cucurbitaceae</taxon>
        <taxon>Cucurbiteae</taxon>
        <taxon>Cucurbita</taxon>
    </lineage>
</organism>
<keyword evidence="3" id="KW-0677">Repeat</keyword>
<evidence type="ECO:0000256" key="2">
    <source>
        <dbReference type="ARBA" id="ARBA00022723"/>
    </source>
</evidence>
<dbReference type="GO" id="GO:0008270">
    <property type="term" value="F:zinc ion binding"/>
    <property type="evidence" value="ECO:0007669"/>
    <property type="project" value="UniProtKB-KW"/>
</dbReference>
<feature type="non-terminal residue" evidence="12">
    <location>
        <position position="1"/>
    </location>
</feature>
<evidence type="ECO:0000259" key="11">
    <source>
        <dbReference type="PROSITE" id="PS50157"/>
    </source>
</evidence>
<dbReference type="InterPro" id="IPR013087">
    <property type="entry name" value="Znf_C2H2_type"/>
</dbReference>
<feature type="compositionally biased region" description="Gly residues" evidence="10">
    <location>
        <begin position="26"/>
        <end position="36"/>
    </location>
</feature>
<reference evidence="12 13" key="1">
    <citation type="journal article" date="2021" name="Hortic Res">
        <title>The domestication of Cucurbita argyrosperma as revealed by the genome of its wild relative.</title>
        <authorList>
            <person name="Barrera-Redondo J."/>
            <person name="Sanchez-de la Vega G."/>
            <person name="Aguirre-Liguori J.A."/>
            <person name="Castellanos-Morales G."/>
            <person name="Gutierrez-Guerrero Y.T."/>
            <person name="Aguirre-Dugua X."/>
            <person name="Aguirre-Planter E."/>
            <person name="Tenaillon M.I."/>
            <person name="Lira-Saade R."/>
            <person name="Eguiarte L.E."/>
        </authorList>
    </citation>
    <scope>NUCLEOTIDE SEQUENCE [LARGE SCALE GENOMIC DNA]</scope>
    <source>
        <strain evidence="12">JBR-2021</strain>
    </source>
</reference>
<keyword evidence="2" id="KW-0479">Metal-binding</keyword>
<protein>
    <submittedName>
        <fullName evidence="12">Zinc finger protein ZAT5</fullName>
    </submittedName>
</protein>
<dbReference type="PROSITE" id="PS50157">
    <property type="entry name" value="ZINC_FINGER_C2H2_2"/>
    <property type="match status" value="2"/>
</dbReference>
<evidence type="ECO:0000256" key="10">
    <source>
        <dbReference type="SAM" id="MobiDB-lite"/>
    </source>
</evidence>
<evidence type="ECO:0000256" key="4">
    <source>
        <dbReference type="ARBA" id="ARBA00022771"/>
    </source>
</evidence>
<sequence length="237" mass="25489">MNPNGFSEPNSELLGRCNLSSSSSSIGGGGGGGDGSGGEDEQEDVAKCLILLSQGLPASQPSSSMVKFIEAPQGQNGAGKAAECYAYECKTCSRTFPSFRALGGHRSSHKNPAMAAGDQKSISGTSPAYKHQQQRLNNTISSPFDPLRMNRTGYYHKTHECSVCGSDFTSVQALSGHMRRHRRGCGRDSGEIAHRRPQRHRSNLLCLELDLNLPAAEEDKRDRSGVVSMAAMDRWGK</sequence>
<dbReference type="PANTHER" id="PTHR26374:SF378">
    <property type="entry name" value="C2H2-TYPE ZINC FINGER FAMILY PROTEIN"/>
    <property type="match status" value="1"/>
</dbReference>
<evidence type="ECO:0000256" key="7">
    <source>
        <dbReference type="ARBA" id="ARBA00023163"/>
    </source>
</evidence>
<evidence type="ECO:0000256" key="6">
    <source>
        <dbReference type="ARBA" id="ARBA00023015"/>
    </source>
</evidence>
<name>A0AAV6MAX2_9ROSI</name>
<dbReference type="PANTHER" id="PTHR26374">
    <property type="entry name" value="ZINC FINGER PROTEIN ZAT5"/>
    <property type="match status" value="1"/>
</dbReference>
<gene>
    <name evidence="12" type="primary">ZAT5</name>
    <name evidence="12" type="ORF">SDJN03_23240</name>
</gene>
<keyword evidence="6" id="KW-0805">Transcription regulation</keyword>
<evidence type="ECO:0000313" key="13">
    <source>
        <dbReference type="Proteomes" id="UP000685013"/>
    </source>
</evidence>
<feature type="domain" description="C2H2-type" evidence="11">
    <location>
        <begin position="87"/>
        <end position="114"/>
    </location>
</feature>
<feature type="compositionally biased region" description="Polar residues" evidence="10">
    <location>
        <begin position="1"/>
        <end position="10"/>
    </location>
</feature>
<dbReference type="Proteomes" id="UP000685013">
    <property type="component" value="Chromosome 15"/>
</dbReference>
<evidence type="ECO:0000313" key="12">
    <source>
        <dbReference type="EMBL" id="KAG6578792.1"/>
    </source>
</evidence>
<accession>A0AAV6MAX2</accession>
<dbReference type="PROSITE" id="PS00028">
    <property type="entry name" value="ZINC_FINGER_C2H2_1"/>
    <property type="match status" value="2"/>
</dbReference>
<keyword evidence="8" id="KW-0539">Nucleus</keyword>